<proteinExistence type="predicted"/>
<keyword evidence="2" id="KW-1185">Reference proteome</keyword>
<gene>
    <name evidence="1" type="ORF">JG688_00003288</name>
</gene>
<dbReference type="EMBL" id="JAENGY010000099">
    <property type="protein sequence ID" value="KAG6973963.1"/>
    <property type="molecule type" value="Genomic_DNA"/>
</dbReference>
<dbReference type="Proteomes" id="UP000709295">
    <property type="component" value="Unassembled WGS sequence"/>
</dbReference>
<protein>
    <submittedName>
        <fullName evidence="1">Uncharacterized protein</fullName>
    </submittedName>
</protein>
<accession>A0A8J5ITB4</accession>
<name>A0A8J5ITB4_9STRA</name>
<evidence type="ECO:0000313" key="2">
    <source>
        <dbReference type="Proteomes" id="UP000709295"/>
    </source>
</evidence>
<reference evidence="1" key="1">
    <citation type="submission" date="2021-01" db="EMBL/GenBank/DDBJ databases">
        <title>Phytophthora aleatoria, a newly-described species from Pinus radiata is distinct from Phytophthora cactorum isolates based on comparative genomics.</title>
        <authorList>
            <person name="Mcdougal R."/>
            <person name="Panda P."/>
            <person name="Williams N."/>
            <person name="Studholme D.J."/>
        </authorList>
    </citation>
    <scope>NUCLEOTIDE SEQUENCE</scope>
    <source>
        <strain evidence="1">NZFS 4037</strain>
    </source>
</reference>
<comment type="caution">
    <text evidence="1">The sequence shown here is derived from an EMBL/GenBank/DDBJ whole genome shotgun (WGS) entry which is preliminary data.</text>
</comment>
<dbReference type="AlphaFoldDB" id="A0A8J5ITB4"/>
<evidence type="ECO:0000313" key="1">
    <source>
        <dbReference type="EMBL" id="KAG6973963.1"/>
    </source>
</evidence>
<sequence length="108" mass="12192">MASCLDHGTPGEKINNSIRCINAPSALGKTYMDSLNMQSGLHVVAKVKVARAYQDNAEFGLFALFVTAAFRNSLQTWTSDFFKQRPSELWEVLDEQYTYPLTVRPKLM</sequence>
<organism evidence="1 2">
    <name type="scientific">Phytophthora aleatoria</name>
    <dbReference type="NCBI Taxonomy" id="2496075"/>
    <lineage>
        <taxon>Eukaryota</taxon>
        <taxon>Sar</taxon>
        <taxon>Stramenopiles</taxon>
        <taxon>Oomycota</taxon>
        <taxon>Peronosporomycetes</taxon>
        <taxon>Peronosporales</taxon>
        <taxon>Peronosporaceae</taxon>
        <taxon>Phytophthora</taxon>
    </lineage>
</organism>